<organism evidence="2 3">
    <name type="scientific">Secundilactobacillus paracollinoides</name>
    <dbReference type="NCBI Taxonomy" id="240427"/>
    <lineage>
        <taxon>Bacteria</taxon>
        <taxon>Bacillati</taxon>
        <taxon>Bacillota</taxon>
        <taxon>Bacilli</taxon>
        <taxon>Lactobacillales</taxon>
        <taxon>Lactobacillaceae</taxon>
        <taxon>Secundilactobacillus</taxon>
    </lineage>
</organism>
<accession>A0A1B2IZV2</accession>
<dbReference type="RefSeq" id="WP_054709808.1">
    <property type="nucleotide sequence ID" value="NZ_CP014912.1"/>
</dbReference>
<evidence type="ECO:0000313" key="2">
    <source>
        <dbReference type="EMBL" id="ANZ67539.1"/>
    </source>
</evidence>
<dbReference type="PANTHER" id="PTHR43415">
    <property type="entry name" value="SPERMIDINE N(1)-ACETYLTRANSFERASE"/>
    <property type="match status" value="1"/>
</dbReference>
<sequence length="165" mass="17804">MTSEDLDYRRVQPADAQALLALLQQLSQETTTFTVPTPLPSVSQEVKEIEQINAGKDHVVIVAATGEQLVGVVTVMPTDEQAAGEIGVAVLKKYWRQGIGYELMLSGLDWGALESSYSEISLTVQKQNTGAIAMYEKIGFATLSTSHVENSAGERVEAFEMAIGV</sequence>
<evidence type="ECO:0000259" key="1">
    <source>
        <dbReference type="PROSITE" id="PS51186"/>
    </source>
</evidence>
<dbReference type="PROSITE" id="PS51186">
    <property type="entry name" value="GNAT"/>
    <property type="match status" value="1"/>
</dbReference>
<dbReference type="AlphaFoldDB" id="A0A1B2IZV2"/>
<dbReference type="SUPFAM" id="SSF55729">
    <property type="entry name" value="Acyl-CoA N-acyltransferases (Nat)"/>
    <property type="match status" value="1"/>
</dbReference>
<name>A0A1B2IZV2_9LACO</name>
<evidence type="ECO:0000313" key="3">
    <source>
        <dbReference type="Proteomes" id="UP000093267"/>
    </source>
</evidence>
<dbReference type="CDD" id="cd04301">
    <property type="entry name" value="NAT_SF"/>
    <property type="match status" value="1"/>
</dbReference>
<dbReference type="Pfam" id="PF00583">
    <property type="entry name" value="Acetyltransf_1"/>
    <property type="match status" value="1"/>
</dbReference>
<protein>
    <recommendedName>
        <fullName evidence="1">N-acetyltransferase domain-containing protein</fullName>
    </recommendedName>
</protein>
<gene>
    <name evidence="2" type="ORF">AYR63_10525</name>
</gene>
<dbReference type="GO" id="GO:0016747">
    <property type="term" value="F:acyltransferase activity, transferring groups other than amino-acyl groups"/>
    <property type="evidence" value="ECO:0007669"/>
    <property type="project" value="InterPro"/>
</dbReference>
<feature type="domain" description="N-acetyltransferase" evidence="1">
    <location>
        <begin position="6"/>
        <end position="165"/>
    </location>
</feature>
<dbReference type="Proteomes" id="UP000093267">
    <property type="component" value="Chromosome"/>
</dbReference>
<reference evidence="2 3" key="1">
    <citation type="submission" date="2016-03" db="EMBL/GenBank/DDBJ databases">
        <title>Pediococcus and Lactobacillus from brewery environment - whole genome sequencing and assembly.</title>
        <authorList>
            <person name="Behr J."/>
            <person name="Geissler A.J."/>
            <person name="Vogel R.F."/>
        </authorList>
    </citation>
    <scope>NUCLEOTIDE SEQUENCE [LARGE SCALE GENOMIC DNA]</scope>
    <source>
        <strain evidence="2 3">TMW 1.1995</strain>
    </source>
</reference>
<dbReference type="EMBL" id="CP014924">
    <property type="protein sequence ID" value="ANZ67539.1"/>
    <property type="molecule type" value="Genomic_DNA"/>
</dbReference>
<dbReference type="KEGG" id="lpd:AYR62_03505"/>
<proteinExistence type="predicted"/>
<dbReference type="InterPro" id="IPR000182">
    <property type="entry name" value="GNAT_dom"/>
</dbReference>
<keyword evidence="3" id="KW-1185">Reference proteome</keyword>
<dbReference type="STRING" id="240427.AYR62_03505"/>
<dbReference type="Gene3D" id="3.40.630.30">
    <property type="match status" value="1"/>
</dbReference>
<dbReference type="PANTHER" id="PTHR43415:SF3">
    <property type="entry name" value="GNAT-FAMILY ACETYLTRANSFERASE"/>
    <property type="match status" value="1"/>
</dbReference>
<dbReference type="InterPro" id="IPR016181">
    <property type="entry name" value="Acyl_CoA_acyltransferase"/>
</dbReference>